<accession>A0A328DWC4</accession>
<dbReference type="EMBL" id="NQVE01000098">
    <property type="protein sequence ID" value="RAL48393.1"/>
    <property type="molecule type" value="Genomic_DNA"/>
</dbReference>
<protein>
    <submittedName>
        <fullName evidence="1">Uncharacterized protein</fullName>
    </submittedName>
</protein>
<comment type="caution">
    <text evidence="1">The sequence shown here is derived from an EMBL/GenBank/DDBJ whole genome shotgun (WGS) entry which is preliminary data.</text>
</comment>
<sequence>MAGDIDQLLDISIVNEEPKLVELELDLFENLLLELLGALEDLFHGHGGGKDTGLTLDDALDELVDMVGVLVVGGDELGVLVEALRVVNPRADREDGWEDERELLGAHRLDFEGVVHRGDVESHAQLSG</sequence>
<organism evidence="1 2">
    <name type="scientific">Cuscuta australis</name>
    <dbReference type="NCBI Taxonomy" id="267555"/>
    <lineage>
        <taxon>Eukaryota</taxon>
        <taxon>Viridiplantae</taxon>
        <taxon>Streptophyta</taxon>
        <taxon>Embryophyta</taxon>
        <taxon>Tracheophyta</taxon>
        <taxon>Spermatophyta</taxon>
        <taxon>Magnoliopsida</taxon>
        <taxon>eudicotyledons</taxon>
        <taxon>Gunneridae</taxon>
        <taxon>Pentapetalae</taxon>
        <taxon>asterids</taxon>
        <taxon>lamiids</taxon>
        <taxon>Solanales</taxon>
        <taxon>Convolvulaceae</taxon>
        <taxon>Cuscuteae</taxon>
        <taxon>Cuscuta</taxon>
        <taxon>Cuscuta subgen. Grammica</taxon>
        <taxon>Cuscuta sect. Cleistogrammica</taxon>
    </lineage>
</organism>
<dbReference type="AlphaFoldDB" id="A0A328DWC4"/>
<evidence type="ECO:0000313" key="1">
    <source>
        <dbReference type="EMBL" id="RAL48393.1"/>
    </source>
</evidence>
<evidence type="ECO:0000313" key="2">
    <source>
        <dbReference type="Proteomes" id="UP000249390"/>
    </source>
</evidence>
<dbReference type="Proteomes" id="UP000249390">
    <property type="component" value="Unassembled WGS sequence"/>
</dbReference>
<name>A0A328DWC4_9ASTE</name>
<gene>
    <name evidence="1" type="ORF">DM860_005817</name>
</gene>
<proteinExistence type="predicted"/>
<keyword evidence="2" id="KW-1185">Reference proteome</keyword>
<reference evidence="1 2" key="1">
    <citation type="submission" date="2018-06" db="EMBL/GenBank/DDBJ databases">
        <title>The Genome of Cuscuta australis (Dodder) Provides Insight into the Evolution of Plant Parasitism.</title>
        <authorList>
            <person name="Liu H."/>
        </authorList>
    </citation>
    <scope>NUCLEOTIDE SEQUENCE [LARGE SCALE GENOMIC DNA]</scope>
    <source>
        <strain evidence="2">cv. Yunnan</strain>
        <tissue evidence="1">Vines</tissue>
    </source>
</reference>